<gene>
    <name evidence="1" type="ORF">GU926_02165</name>
</gene>
<sequence>MKAGFLFAQTTPISGKVIDSETQKPLDFVTVQPHKAKVPVFTDEAGIYILNKYEGNDKVSFTLLGYGQITKTVKELKESSNISLVRQSYALQEIVIGPQENPAYKIVRAAARKKEQYLPENQKALEFETYTLMKGSILESEAKDKKRSFSKRYAPYFDSLLVGDNSSKLASLPIFQSETVKQNFYLKDPKKSKEVLQASKVVGVGIEKEAQIAQLLNAQAEHFSLNQNYMRMFDKDFVSPIANSWSNYYDYDLVDSMETPSGKIYKLNIIPKRPQDLTFAGTMWIADGSFALRRIELKLNPDVKLNFVSDLRIVQIWDEENPSLLPVSSKRKFQISGLPGTEVRLYVESTTYYRDIVLNQPRNPDFFDNTHAMGDSVLSYQENFWQTVRPQSFSPEDVKRVESIAQINKLPEIQSMVKLIRVVVEGHLPLNDKLEWGPVFGTYVYNNIEGHRFQFGLRTTEAFHKNWILNGYAGYGTRDKSLKGLLNIRYVADRERWTEWGASYLNDVGPAAMDLNNTRVNSLFFSAFRWGTMNFPYKQERFQVWAEREWFQSFSQRLTLRHTNQTPAFASAPVAEGQFSRFGQFRTTDLVLNLQYTPNRKTLIRHWDKIGISNSNSPVIGLEVAMGMSGLLNSDVSYQQVALSVEQRVHAGVLGYGRYYFRAEKTFNKVPLPLLQVPVGNETPFFILHGYNLMPFFSFGNDEMVSLRYDHHFEGALSLTNRIPLLKKTRARLVAGGAMMMGRLSEKNKFSLVEGDPNFGSFRGLGRDPYVEVNVGLKNLFQLLRVDLVHRLTYQNLDMPAWGVRMSISVNP</sequence>
<dbReference type="Proteomes" id="UP000464214">
    <property type="component" value="Chromosome"/>
</dbReference>
<evidence type="ECO:0000313" key="1">
    <source>
        <dbReference type="EMBL" id="QHL86311.1"/>
    </source>
</evidence>
<dbReference type="EMBL" id="CP047897">
    <property type="protein sequence ID" value="QHL86311.1"/>
    <property type="molecule type" value="Genomic_DNA"/>
</dbReference>
<evidence type="ECO:0008006" key="3">
    <source>
        <dbReference type="Google" id="ProtNLM"/>
    </source>
</evidence>
<dbReference type="InterPro" id="IPR008969">
    <property type="entry name" value="CarboxyPept-like_regulatory"/>
</dbReference>
<evidence type="ECO:0000313" key="2">
    <source>
        <dbReference type="Proteomes" id="UP000464214"/>
    </source>
</evidence>
<keyword evidence="2" id="KW-1185">Reference proteome</keyword>
<protein>
    <recommendedName>
        <fullName evidence="3">Carboxypeptidase-like regulatory domain-containing protein</fullName>
    </recommendedName>
</protein>
<reference evidence="1 2" key="1">
    <citation type="submission" date="2020-01" db="EMBL/GenBank/DDBJ databases">
        <authorList>
            <person name="Kim M."/>
        </authorList>
    </citation>
    <scope>NUCLEOTIDE SEQUENCE [LARGE SCALE GENOMIC DNA]</scope>
    <source>
        <strain evidence="1 2">BT10</strain>
    </source>
</reference>
<dbReference type="Pfam" id="PF18939">
    <property type="entry name" value="DUF5686"/>
    <property type="match status" value="1"/>
</dbReference>
<proteinExistence type="predicted"/>
<accession>A0A6P1NXC7</accession>
<dbReference type="SUPFAM" id="SSF49464">
    <property type="entry name" value="Carboxypeptidase regulatory domain-like"/>
    <property type="match status" value="1"/>
</dbReference>
<dbReference type="KEGG" id="nib:GU926_02165"/>
<name>A0A6P1NXC7_9BACT</name>
<dbReference type="Gene3D" id="2.60.40.1120">
    <property type="entry name" value="Carboxypeptidase-like, regulatory domain"/>
    <property type="match status" value="1"/>
</dbReference>
<dbReference type="InterPro" id="IPR043741">
    <property type="entry name" value="DUF5686"/>
</dbReference>
<dbReference type="Pfam" id="PF13715">
    <property type="entry name" value="CarbopepD_reg_2"/>
    <property type="match status" value="1"/>
</dbReference>
<dbReference type="RefSeq" id="WP_160688588.1">
    <property type="nucleotide sequence ID" value="NZ_CP047897.1"/>
</dbReference>
<dbReference type="AlphaFoldDB" id="A0A6P1NXC7"/>
<organism evidence="1 2">
    <name type="scientific">Nibribacter ruber</name>
    <dbReference type="NCBI Taxonomy" id="2698458"/>
    <lineage>
        <taxon>Bacteria</taxon>
        <taxon>Pseudomonadati</taxon>
        <taxon>Bacteroidota</taxon>
        <taxon>Cytophagia</taxon>
        <taxon>Cytophagales</taxon>
        <taxon>Hymenobacteraceae</taxon>
        <taxon>Nibribacter</taxon>
    </lineage>
</organism>